<sequence>MLRYTFHRYPSSSLANDCITSMVVGLEANLYNHFVGLLWGNGDSAYLSKVDSPVDTEWESLCAILLDIFGRDRKNPQIHSGSSWDFLVNISFHEKYSKSHFMSGFSRRISLQSDQSCIASQHLDTSHTVASLLEIIDLLHAVYESLKLNQLRKRDLGLLVALLLKAAQRFLKDGEKLAIEESKNFRDRNMTLVLVPNKVVLQQK</sequence>
<keyword evidence="1" id="KW-0132">Cell division</keyword>
<accession>A0AA35V528</accession>
<evidence type="ECO:0000256" key="3">
    <source>
        <dbReference type="ARBA" id="ARBA00023306"/>
    </source>
</evidence>
<reference evidence="4" key="1">
    <citation type="submission" date="2023-04" db="EMBL/GenBank/DDBJ databases">
        <authorList>
            <person name="Vijverberg K."/>
            <person name="Xiong W."/>
            <person name="Schranz E."/>
        </authorList>
    </citation>
    <scope>NUCLEOTIDE SEQUENCE</scope>
</reference>
<keyword evidence="5" id="KW-1185">Reference proteome</keyword>
<dbReference type="EMBL" id="OX465086">
    <property type="protein sequence ID" value="CAI9264965.1"/>
    <property type="molecule type" value="Genomic_DNA"/>
</dbReference>
<name>A0AA35V528_LACSI</name>
<gene>
    <name evidence="4" type="ORF">LSALG_LOCUS5595</name>
</gene>
<dbReference type="GO" id="GO:0031145">
    <property type="term" value="P:anaphase-promoting complex-dependent catabolic process"/>
    <property type="evidence" value="ECO:0007669"/>
    <property type="project" value="TreeGrafter"/>
</dbReference>
<keyword evidence="3" id="KW-0131">Cell cycle</keyword>
<evidence type="ECO:0008006" key="6">
    <source>
        <dbReference type="Google" id="ProtNLM"/>
    </source>
</evidence>
<dbReference type="Proteomes" id="UP001177003">
    <property type="component" value="Chromosome 0"/>
</dbReference>
<dbReference type="AlphaFoldDB" id="A0AA35V528"/>
<evidence type="ECO:0000256" key="2">
    <source>
        <dbReference type="ARBA" id="ARBA00022776"/>
    </source>
</evidence>
<dbReference type="GO" id="GO:0005680">
    <property type="term" value="C:anaphase-promoting complex"/>
    <property type="evidence" value="ECO:0007669"/>
    <property type="project" value="InterPro"/>
</dbReference>
<dbReference type="GO" id="GO:0060090">
    <property type="term" value="F:molecular adaptor activity"/>
    <property type="evidence" value="ECO:0007669"/>
    <property type="project" value="TreeGrafter"/>
</dbReference>
<dbReference type="InterPro" id="IPR024990">
    <property type="entry name" value="Apc1"/>
</dbReference>
<proteinExistence type="predicted"/>
<evidence type="ECO:0000313" key="5">
    <source>
        <dbReference type="Proteomes" id="UP001177003"/>
    </source>
</evidence>
<evidence type="ECO:0000256" key="1">
    <source>
        <dbReference type="ARBA" id="ARBA00022618"/>
    </source>
</evidence>
<dbReference type="GO" id="GO:0007091">
    <property type="term" value="P:metaphase/anaphase transition of mitotic cell cycle"/>
    <property type="evidence" value="ECO:0007669"/>
    <property type="project" value="TreeGrafter"/>
</dbReference>
<dbReference type="GO" id="GO:0051301">
    <property type="term" value="P:cell division"/>
    <property type="evidence" value="ECO:0007669"/>
    <property type="project" value="UniProtKB-KW"/>
</dbReference>
<dbReference type="GO" id="GO:0070979">
    <property type="term" value="P:protein K11-linked ubiquitination"/>
    <property type="evidence" value="ECO:0007669"/>
    <property type="project" value="TreeGrafter"/>
</dbReference>
<evidence type="ECO:0000313" key="4">
    <source>
        <dbReference type="EMBL" id="CAI9264965.1"/>
    </source>
</evidence>
<dbReference type="PANTHER" id="PTHR12827:SF3">
    <property type="entry name" value="ANAPHASE-PROMOTING COMPLEX SUBUNIT 1"/>
    <property type="match status" value="1"/>
</dbReference>
<organism evidence="4 5">
    <name type="scientific">Lactuca saligna</name>
    <name type="common">Willowleaf lettuce</name>
    <dbReference type="NCBI Taxonomy" id="75948"/>
    <lineage>
        <taxon>Eukaryota</taxon>
        <taxon>Viridiplantae</taxon>
        <taxon>Streptophyta</taxon>
        <taxon>Embryophyta</taxon>
        <taxon>Tracheophyta</taxon>
        <taxon>Spermatophyta</taxon>
        <taxon>Magnoliopsida</taxon>
        <taxon>eudicotyledons</taxon>
        <taxon>Gunneridae</taxon>
        <taxon>Pentapetalae</taxon>
        <taxon>asterids</taxon>
        <taxon>campanulids</taxon>
        <taxon>Asterales</taxon>
        <taxon>Asteraceae</taxon>
        <taxon>Cichorioideae</taxon>
        <taxon>Cichorieae</taxon>
        <taxon>Lactucinae</taxon>
        <taxon>Lactuca</taxon>
    </lineage>
</organism>
<keyword evidence="2" id="KW-0498">Mitosis</keyword>
<protein>
    <recommendedName>
        <fullName evidence="6">Anaphase-promoting complex subunit 1</fullName>
    </recommendedName>
</protein>
<dbReference type="PANTHER" id="PTHR12827">
    <property type="entry name" value="MEIOTIC CHECKPOINT REGULATOR TSG24 FAMILY MEMBER"/>
    <property type="match status" value="1"/>
</dbReference>